<reference evidence="2 3" key="2">
    <citation type="journal article" date="2017" name="Genome Announc.">
        <title>Draft Genome Sequences of Four Alkaliphilic Bacteria Belonging to the Anaerobacillus Genus.</title>
        <authorList>
            <person name="Bassil N.M."/>
            <person name="Lloyd J.R."/>
        </authorList>
    </citation>
    <scope>NUCLEOTIDE SEQUENCE [LARGE SCALE GENOMIC DNA]</scope>
    <source>
        <strain evidence="2 3">NB2006</strain>
    </source>
</reference>
<organism evidence="1 3">
    <name type="scientific">Anaerobacillus isosaccharinicus</name>
    <dbReference type="NCBI Taxonomy" id="1532552"/>
    <lineage>
        <taxon>Bacteria</taxon>
        <taxon>Bacillati</taxon>
        <taxon>Bacillota</taxon>
        <taxon>Bacilli</taxon>
        <taxon>Bacillales</taxon>
        <taxon>Bacillaceae</taxon>
        <taxon>Anaerobacillus</taxon>
    </lineage>
</organism>
<reference evidence="2" key="4">
    <citation type="submission" date="2020-10" db="EMBL/GenBank/DDBJ databases">
        <authorList>
            <person name="Bassil N.M."/>
            <person name="Lloyd J.R."/>
        </authorList>
    </citation>
    <scope>NUCLEOTIDE SEQUENCE</scope>
    <source>
        <strain evidence="2">NB2006</strain>
    </source>
</reference>
<dbReference type="Proteomes" id="UP000180175">
    <property type="component" value="Chromosome"/>
</dbReference>
<dbReference type="EMBL" id="CP063356">
    <property type="protein sequence ID" value="QOY37877.1"/>
    <property type="molecule type" value="Genomic_DNA"/>
</dbReference>
<reference evidence="2 3" key="3">
    <citation type="journal article" date="2019" name="Int. J. Syst. Evol. Microbiol.">
        <title>Anaerobacillus isosaccharinicus sp. nov., an alkaliphilic bacterium which degrades isosaccharinic acid.</title>
        <authorList>
            <person name="Bassil N.M."/>
            <person name="Lloyd J.R."/>
        </authorList>
    </citation>
    <scope>NUCLEOTIDE SEQUENCE [LARGE SCALE GENOMIC DNA]</scope>
    <source>
        <strain evidence="2 3">NB2006</strain>
    </source>
</reference>
<evidence type="ECO:0000313" key="2">
    <source>
        <dbReference type="EMBL" id="QOY37877.1"/>
    </source>
</evidence>
<keyword evidence="3" id="KW-1185">Reference proteome</keyword>
<accession>A0A1S2L6F5</accession>
<dbReference type="EMBL" id="LQXD01000168">
    <property type="protein sequence ID" value="OIJ07553.1"/>
    <property type="molecule type" value="Genomic_DNA"/>
</dbReference>
<dbReference type="InterPro" id="IPR045640">
    <property type="entry name" value="DUF6407"/>
</dbReference>
<reference evidence="1 3" key="1">
    <citation type="submission" date="2016-10" db="EMBL/GenBank/DDBJ databases">
        <title>Draft genome sequences of four alkaliphilic bacteria belonging to the Anaerobacillus genus.</title>
        <authorList>
            <person name="Bassil N.M."/>
            <person name="Lloyd J.R."/>
        </authorList>
    </citation>
    <scope>NUCLEOTIDE SEQUENCE [LARGE SCALE GENOMIC DNA]</scope>
    <source>
        <strain evidence="1 3">NB2006</strain>
    </source>
</reference>
<dbReference type="AlphaFoldDB" id="A0A1S2L6F5"/>
<proteinExistence type="predicted"/>
<protein>
    <submittedName>
        <fullName evidence="1">Uncharacterized protein</fullName>
    </submittedName>
</protein>
<name>A0A1S2L6F5_9BACI</name>
<dbReference type="OrthoDB" id="2941692at2"/>
<evidence type="ECO:0000313" key="3">
    <source>
        <dbReference type="Proteomes" id="UP000180175"/>
    </source>
</evidence>
<sequence>MTLRQFVLEIIQNVEGFDAKNKNSIKEVIRLAIEDFRFKSRENVEDEGCEVLYLASNVEENLLSKIAGFALGKEEEINIESVYEGYVIVRKY</sequence>
<dbReference type="RefSeq" id="WP_071318760.1">
    <property type="nucleotide sequence ID" value="NZ_CP063356.2"/>
</dbReference>
<evidence type="ECO:0000313" key="1">
    <source>
        <dbReference type="EMBL" id="OIJ07553.1"/>
    </source>
</evidence>
<dbReference type="Pfam" id="PF19945">
    <property type="entry name" value="DUF6407"/>
    <property type="match status" value="1"/>
</dbReference>
<dbReference type="KEGG" id="aia:AWH56_010080"/>
<gene>
    <name evidence="2" type="ORF">AWH56_010080</name>
    <name evidence="1" type="ORF">AWH56_20165</name>
</gene>